<dbReference type="Pfam" id="PF02984">
    <property type="entry name" value="Cyclin_C"/>
    <property type="match status" value="1"/>
</dbReference>
<feature type="domain" description="Cyclin C-terminal" evidence="6">
    <location>
        <begin position="235"/>
        <end position="340"/>
    </location>
</feature>
<dbReference type="EnsemblPlants" id="LPERR02G18740.1">
    <property type="protein sequence ID" value="LPERR02G18740.1"/>
    <property type="gene ID" value="LPERR02G18740"/>
</dbReference>
<evidence type="ECO:0000256" key="2">
    <source>
        <dbReference type="ARBA" id="ARBA00023127"/>
    </source>
</evidence>
<dbReference type="Pfam" id="PF00134">
    <property type="entry name" value="Cyclin_N"/>
    <property type="match status" value="1"/>
</dbReference>
<evidence type="ECO:0000313" key="7">
    <source>
        <dbReference type="EnsemblPlants" id="LPERR02G18740.1"/>
    </source>
</evidence>
<dbReference type="InterPro" id="IPR006671">
    <property type="entry name" value="Cyclin_N"/>
</dbReference>
<reference evidence="7 8" key="1">
    <citation type="submission" date="2012-08" db="EMBL/GenBank/DDBJ databases">
        <title>Oryza genome evolution.</title>
        <authorList>
            <person name="Wing R.A."/>
        </authorList>
    </citation>
    <scope>NUCLEOTIDE SEQUENCE</scope>
</reference>
<reference evidence="7" key="3">
    <citation type="submission" date="2015-04" db="UniProtKB">
        <authorList>
            <consortium name="EnsemblPlants"/>
        </authorList>
    </citation>
    <scope>IDENTIFICATION</scope>
</reference>
<dbReference type="Proteomes" id="UP000032180">
    <property type="component" value="Chromosome 2"/>
</dbReference>
<reference evidence="8" key="2">
    <citation type="submission" date="2013-12" db="EMBL/GenBank/DDBJ databases">
        <authorList>
            <person name="Yu Y."/>
            <person name="Lee S."/>
            <person name="de Baynast K."/>
            <person name="Wissotski M."/>
            <person name="Liu L."/>
            <person name="Talag J."/>
            <person name="Goicoechea J."/>
            <person name="Angelova A."/>
            <person name="Jetty R."/>
            <person name="Kudrna D."/>
            <person name="Golser W."/>
            <person name="Rivera L."/>
            <person name="Zhang J."/>
            <person name="Wing R."/>
        </authorList>
    </citation>
    <scope>NUCLEOTIDE SEQUENCE</scope>
</reference>
<dbReference type="InterPro" id="IPR048258">
    <property type="entry name" value="Cyclins_cyclin-box"/>
</dbReference>
<accession>A0A0D9VHW8</accession>
<dbReference type="HOGENOM" id="CLU_052910_1_0_1"/>
<keyword evidence="3" id="KW-0131">Cell cycle</keyword>
<dbReference type="eggNOG" id="KOG0654">
    <property type="taxonomic scope" value="Eukaryota"/>
</dbReference>
<evidence type="ECO:0000259" key="6">
    <source>
        <dbReference type="SMART" id="SM01332"/>
    </source>
</evidence>
<dbReference type="SMART" id="SM01332">
    <property type="entry name" value="Cyclin_C"/>
    <property type="match status" value="1"/>
</dbReference>
<dbReference type="InterPro" id="IPR013763">
    <property type="entry name" value="Cyclin-like_dom"/>
</dbReference>
<feature type="domain" description="Cyclin-like" evidence="5">
    <location>
        <begin position="135"/>
        <end position="222"/>
    </location>
</feature>
<evidence type="ECO:0000313" key="8">
    <source>
        <dbReference type="Proteomes" id="UP000032180"/>
    </source>
</evidence>
<name>A0A0D9VHW8_9ORYZ</name>
<dbReference type="InterPro" id="IPR036915">
    <property type="entry name" value="Cyclin-like_sf"/>
</dbReference>
<sequence>MDVMMQPYVANLLAEASMFGATMAEQMDADSYLRAVGVLPPLAPDSPRTPDSYGCGGGFYGDLPATYEFHAAVQEPVAPVPPKEKRPQLCAPYDNDIEATLRVMEENTKERPATNFLEDTQGGRMTPEVRARMVDFMDRFSRCYDLASGTVHRGVYYLDRYLSVTPESDDEMQLRLVAATCVFLAAKYEEQSTLRKINASEVAACCGYTSDTRNKMVVCMENEILTALNYNVAGPTAYTFVEHFTRYYGQSQEDQLVKHAAHMVADGSLVYYGFHCYLPSVVAASSIFLARMHVLGQKWSKDLAELTGYKAIELKDCVCEMYNLMPNPSFPLFEEDFLEDQ</sequence>
<proteinExistence type="inferred from homology"/>
<dbReference type="SUPFAM" id="SSF47954">
    <property type="entry name" value="Cyclin-like"/>
    <property type="match status" value="2"/>
</dbReference>
<keyword evidence="2 4" id="KW-0195">Cyclin</keyword>
<dbReference type="GO" id="GO:0051301">
    <property type="term" value="P:cell division"/>
    <property type="evidence" value="ECO:0007669"/>
    <property type="project" value="UniProtKB-KW"/>
</dbReference>
<evidence type="ECO:0000256" key="4">
    <source>
        <dbReference type="RuleBase" id="RU000383"/>
    </source>
</evidence>
<feature type="domain" description="Cyclin-like" evidence="5">
    <location>
        <begin position="239"/>
        <end position="323"/>
    </location>
</feature>
<evidence type="ECO:0000259" key="5">
    <source>
        <dbReference type="SMART" id="SM00385"/>
    </source>
</evidence>
<dbReference type="SMART" id="SM00385">
    <property type="entry name" value="CYCLIN"/>
    <property type="match status" value="2"/>
</dbReference>
<dbReference type="STRING" id="77586.A0A0D9VHW8"/>
<organism evidence="7 8">
    <name type="scientific">Leersia perrieri</name>
    <dbReference type="NCBI Taxonomy" id="77586"/>
    <lineage>
        <taxon>Eukaryota</taxon>
        <taxon>Viridiplantae</taxon>
        <taxon>Streptophyta</taxon>
        <taxon>Embryophyta</taxon>
        <taxon>Tracheophyta</taxon>
        <taxon>Spermatophyta</taxon>
        <taxon>Magnoliopsida</taxon>
        <taxon>Liliopsida</taxon>
        <taxon>Poales</taxon>
        <taxon>Poaceae</taxon>
        <taxon>BOP clade</taxon>
        <taxon>Oryzoideae</taxon>
        <taxon>Oryzeae</taxon>
        <taxon>Oryzinae</taxon>
        <taxon>Leersia</taxon>
    </lineage>
</organism>
<protein>
    <submittedName>
        <fullName evidence="7">Uncharacterized protein</fullName>
    </submittedName>
</protein>
<dbReference type="PANTHER" id="PTHR10177">
    <property type="entry name" value="CYCLINS"/>
    <property type="match status" value="1"/>
</dbReference>
<keyword evidence="8" id="KW-1185">Reference proteome</keyword>
<dbReference type="InterPro" id="IPR004367">
    <property type="entry name" value="Cyclin_C-dom"/>
</dbReference>
<evidence type="ECO:0000256" key="1">
    <source>
        <dbReference type="ARBA" id="ARBA00022618"/>
    </source>
</evidence>
<evidence type="ECO:0000256" key="3">
    <source>
        <dbReference type="ARBA" id="ARBA00023306"/>
    </source>
</evidence>
<comment type="similarity">
    <text evidence="4">Belongs to the cyclin family.</text>
</comment>
<dbReference type="Gene3D" id="1.10.472.10">
    <property type="entry name" value="Cyclin-like"/>
    <property type="match status" value="2"/>
</dbReference>
<dbReference type="InterPro" id="IPR039361">
    <property type="entry name" value="Cyclin"/>
</dbReference>
<dbReference type="PROSITE" id="PS00292">
    <property type="entry name" value="CYCLINS"/>
    <property type="match status" value="1"/>
</dbReference>
<keyword evidence="1" id="KW-0132">Cell division</keyword>
<dbReference type="Gramene" id="LPERR02G18740.1">
    <property type="protein sequence ID" value="LPERR02G18740.1"/>
    <property type="gene ID" value="LPERR02G18740"/>
</dbReference>
<dbReference type="AlphaFoldDB" id="A0A0D9VHW8"/>